<evidence type="ECO:0000313" key="2">
    <source>
        <dbReference type="EMBL" id="GAH16023.1"/>
    </source>
</evidence>
<reference evidence="2" key="1">
    <citation type="journal article" date="2014" name="Front. Microbiol.">
        <title>High frequency of phylogenetically diverse reductive dehalogenase-homologous genes in deep subseafloor sedimentary metagenomes.</title>
        <authorList>
            <person name="Kawai M."/>
            <person name="Futagami T."/>
            <person name="Toyoda A."/>
            <person name="Takaki Y."/>
            <person name="Nishi S."/>
            <person name="Hori S."/>
            <person name="Arai W."/>
            <person name="Tsubouchi T."/>
            <person name="Morono Y."/>
            <person name="Uchiyama I."/>
            <person name="Ito T."/>
            <person name="Fujiyama A."/>
            <person name="Inagaki F."/>
            <person name="Takami H."/>
        </authorList>
    </citation>
    <scope>NUCLEOTIDE SEQUENCE</scope>
    <source>
        <strain evidence="2">Expedition CK06-06</strain>
    </source>
</reference>
<comment type="caution">
    <text evidence="2">The sequence shown here is derived from an EMBL/GenBank/DDBJ whole genome shotgun (WGS) entry which is preliminary data.</text>
</comment>
<name>X1F5H8_9ZZZZ</name>
<dbReference type="InterPro" id="IPR033469">
    <property type="entry name" value="CYTH-like_dom_sf"/>
</dbReference>
<dbReference type="InterPro" id="IPR023577">
    <property type="entry name" value="CYTH_domain"/>
</dbReference>
<feature type="domain" description="CYTH" evidence="1">
    <location>
        <begin position="5"/>
        <end position="66"/>
    </location>
</feature>
<dbReference type="EMBL" id="BART01031602">
    <property type="protein sequence ID" value="GAH16023.1"/>
    <property type="molecule type" value="Genomic_DNA"/>
</dbReference>
<dbReference type="Gene3D" id="2.40.320.10">
    <property type="entry name" value="Hypothetical Protein Pfu-838710-001"/>
    <property type="match status" value="1"/>
</dbReference>
<evidence type="ECO:0000259" key="1">
    <source>
        <dbReference type="PROSITE" id="PS51707"/>
    </source>
</evidence>
<protein>
    <recommendedName>
        <fullName evidence="1">CYTH domain-containing protein</fullName>
    </recommendedName>
</protein>
<dbReference type="SUPFAM" id="SSF55154">
    <property type="entry name" value="CYTH-like phosphatases"/>
    <property type="match status" value="1"/>
</dbReference>
<dbReference type="AlphaFoldDB" id="X1F5H8"/>
<dbReference type="Pfam" id="PF01928">
    <property type="entry name" value="CYTH"/>
    <property type="match status" value="1"/>
</dbReference>
<gene>
    <name evidence="2" type="ORF">S01H4_54858</name>
</gene>
<organism evidence="2">
    <name type="scientific">marine sediment metagenome</name>
    <dbReference type="NCBI Taxonomy" id="412755"/>
    <lineage>
        <taxon>unclassified sequences</taxon>
        <taxon>metagenomes</taxon>
        <taxon>ecological metagenomes</taxon>
    </lineage>
</organism>
<proteinExistence type="predicted"/>
<dbReference type="PROSITE" id="PS51707">
    <property type="entry name" value="CYTH"/>
    <property type="match status" value="1"/>
</dbReference>
<accession>X1F5H8</accession>
<sequence length="66" mass="7914">MIFPLIEVEIKARISNPDDIKEKFEILNGVYKLSLLHEDTYFNMPIKLRDFKKTDEALRIRKSIEF</sequence>